<evidence type="ECO:0000313" key="2">
    <source>
        <dbReference type="EMBL" id="KAF0767526.1"/>
    </source>
</evidence>
<organism evidence="2 3">
    <name type="scientific">Aphis craccivora</name>
    <name type="common">Cowpea aphid</name>
    <dbReference type="NCBI Taxonomy" id="307492"/>
    <lineage>
        <taxon>Eukaryota</taxon>
        <taxon>Metazoa</taxon>
        <taxon>Ecdysozoa</taxon>
        <taxon>Arthropoda</taxon>
        <taxon>Hexapoda</taxon>
        <taxon>Insecta</taxon>
        <taxon>Pterygota</taxon>
        <taxon>Neoptera</taxon>
        <taxon>Paraneoptera</taxon>
        <taxon>Hemiptera</taxon>
        <taxon>Sternorrhyncha</taxon>
        <taxon>Aphidomorpha</taxon>
        <taxon>Aphidoidea</taxon>
        <taxon>Aphididae</taxon>
        <taxon>Aphidini</taxon>
        <taxon>Aphis</taxon>
        <taxon>Aphis</taxon>
    </lineage>
</organism>
<dbReference type="OrthoDB" id="10063284at2759"/>
<evidence type="ECO:0000259" key="1">
    <source>
        <dbReference type="SMART" id="SM00597"/>
    </source>
</evidence>
<feature type="non-terminal residue" evidence="2">
    <location>
        <position position="581"/>
    </location>
</feature>
<name>A0A6G0Z9P8_APHCR</name>
<dbReference type="InterPro" id="IPR006580">
    <property type="entry name" value="Znf_TTF"/>
</dbReference>
<dbReference type="SUPFAM" id="SSF53098">
    <property type="entry name" value="Ribonuclease H-like"/>
    <property type="match status" value="1"/>
</dbReference>
<reference evidence="2 3" key="1">
    <citation type="submission" date="2019-08" db="EMBL/GenBank/DDBJ databases">
        <title>Whole genome of Aphis craccivora.</title>
        <authorList>
            <person name="Voronova N.V."/>
            <person name="Shulinski R.S."/>
            <person name="Bandarenka Y.V."/>
            <person name="Zhorov D.G."/>
            <person name="Warner D."/>
        </authorList>
    </citation>
    <scope>NUCLEOTIDE SEQUENCE [LARGE SCALE GENOMIC DNA]</scope>
    <source>
        <strain evidence="2">180601</strain>
        <tissue evidence="2">Whole Body</tissue>
    </source>
</reference>
<dbReference type="Pfam" id="PF14291">
    <property type="entry name" value="DUF4371"/>
    <property type="match status" value="1"/>
</dbReference>
<feature type="domain" description="TTF-type" evidence="1">
    <location>
        <begin position="127"/>
        <end position="226"/>
    </location>
</feature>
<comment type="caution">
    <text evidence="2">The sequence shown here is derived from an EMBL/GenBank/DDBJ whole genome shotgun (WGS) entry which is preliminary data.</text>
</comment>
<dbReference type="EMBL" id="VUJU01000948">
    <property type="protein sequence ID" value="KAF0767526.1"/>
    <property type="molecule type" value="Genomic_DNA"/>
</dbReference>
<protein>
    <submittedName>
        <fullName evidence="2">Zinc finger MYM-type protein 1-like</fullName>
    </submittedName>
</protein>
<keyword evidence="3" id="KW-1185">Reference proteome</keyword>
<dbReference type="Proteomes" id="UP000478052">
    <property type="component" value="Unassembled WGS sequence"/>
</dbReference>
<sequence>MDEIKKSKKKLSGYAFKKKADEKKLEKKQSALFLNTWLQDGNRQTELEGPETETVENKLPEYNDGSDNVLINSEQNFENIIDNLPSTLDYKDPSSWPNLLLDSHRSYIIKSRLNYNENLKFINSEREGRSVTPNWFIKKLTNGQSCRRTWLTYSTSTNSLFCVPCKLFHHSNNTNLSNSKLVTDGFINWKKSSERLLEHENSILHRQNVCSLKSLEISLNTGQGSIDKELQNLIKTEENHWKLILKTIVDIIMHLASEGSAFRGSDELIENIGKSNQSGKFLNLINLISHYNEPLKEHLERHKKGGLTYFSHGIQNEFLEIISDKIKREIISKIKSTKYYSIIFDCTPDTSHEEQMSKMIRYVVANENGCEIVESFLGFIRVYKKTGEALSRDIINSILQNDLSLDDCRGQSYDNGANMAGKSKGVQAKILSKNDLAVFIPCSAHCLNLIGVNATKSIPEIESFFGIIQKLFNFFSSSTQRWDILMDNLQLSLKGYSTTRWSSKQKAVRALNLQLSKVIKVFGLLNEETLSAEAKFDAKNLLKAINKFSFICMLITWDKILSTIDRVNIILQSSKITIDMA</sequence>
<dbReference type="InterPro" id="IPR025398">
    <property type="entry name" value="DUF4371"/>
</dbReference>
<gene>
    <name evidence="2" type="ORF">FWK35_00006617</name>
</gene>
<dbReference type="PANTHER" id="PTHR45749">
    <property type="match status" value="1"/>
</dbReference>
<dbReference type="AlphaFoldDB" id="A0A6G0Z9P8"/>
<proteinExistence type="predicted"/>
<dbReference type="InterPro" id="IPR012337">
    <property type="entry name" value="RNaseH-like_sf"/>
</dbReference>
<dbReference type="SMART" id="SM00597">
    <property type="entry name" value="ZnF_TTF"/>
    <property type="match status" value="1"/>
</dbReference>
<dbReference type="PANTHER" id="PTHR45749:SF21">
    <property type="entry name" value="DUF4371 DOMAIN-CONTAINING PROTEIN"/>
    <property type="match status" value="1"/>
</dbReference>
<evidence type="ECO:0000313" key="3">
    <source>
        <dbReference type="Proteomes" id="UP000478052"/>
    </source>
</evidence>
<accession>A0A6G0Z9P8</accession>